<organism evidence="1 2">
    <name type="scientific">Paramagnetospirillum caucaseum</name>
    <dbReference type="NCBI Taxonomy" id="1244869"/>
    <lineage>
        <taxon>Bacteria</taxon>
        <taxon>Pseudomonadati</taxon>
        <taxon>Pseudomonadota</taxon>
        <taxon>Alphaproteobacteria</taxon>
        <taxon>Rhodospirillales</taxon>
        <taxon>Magnetospirillaceae</taxon>
        <taxon>Paramagnetospirillum</taxon>
    </lineage>
</organism>
<protein>
    <submittedName>
        <fullName evidence="1">Uncharacterized protein</fullName>
    </submittedName>
</protein>
<dbReference type="EMBL" id="AONQ01000005">
    <property type="protein sequence ID" value="EME71462.1"/>
    <property type="molecule type" value="Genomic_DNA"/>
</dbReference>
<name>M2ZVP5_9PROT</name>
<dbReference type="OrthoDB" id="7362322at2"/>
<comment type="caution">
    <text evidence="1">The sequence shown here is derived from an EMBL/GenBank/DDBJ whole genome shotgun (WGS) entry which is preliminary data.</text>
</comment>
<dbReference type="STRING" id="1244869.H261_03598"/>
<sequence>MITIGKGPSGLPAAAAAAQIARLLDDLAHEARRMGFGGLAESIASVGIEASEEARHASRLKM</sequence>
<evidence type="ECO:0000313" key="1">
    <source>
        <dbReference type="EMBL" id="EME71462.1"/>
    </source>
</evidence>
<dbReference type="RefSeq" id="WP_008614386.1">
    <property type="nucleotide sequence ID" value="NZ_AONQ01000005.1"/>
</dbReference>
<dbReference type="Proteomes" id="UP000011744">
    <property type="component" value="Unassembled WGS sequence"/>
</dbReference>
<reference evidence="1 2" key="1">
    <citation type="journal article" date="2014" name="Genome Announc.">
        <title>Draft Genome Sequence of Magnetospirillum sp. Strain SO-1, a Freshwater Magnetotactic Bacterium Isolated from the Ol'khovka River, Russia.</title>
        <authorList>
            <person name="Grouzdev D.S."/>
            <person name="Dziuba M.V."/>
            <person name="Sukhacheva M.S."/>
            <person name="Mardanov A.V."/>
            <person name="Beletskiy A.V."/>
            <person name="Kuznetsov B.B."/>
            <person name="Skryabin K.G."/>
        </authorList>
    </citation>
    <scope>NUCLEOTIDE SEQUENCE [LARGE SCALE GENOMIC DNA]</scope>
    <source>
        <strain evidence="1 2">SO-1</strain>
    </source>
</reference>
<gene>
    <name evidence="1" type="ORF">H261_03598</name>
</gene>
<accession>M2ZVP5</accession>
<proteinExistence type="predicted"/>
<dbReference type="AlphaFoldDB" id="M2ZVP5"/>
<keyword evidence="2" id="KW-1185">Reference proteome</keyword>
<evidence type="ECO:0000313" key="2">
    <source>
        <dbReference type="Proteomes" id="UP000011744"/>
    </source>
</evidence>
<dbReference type="PATRIC" id="fig|1244869.3.peg.719"/>